<feature type="chain" id="PRO_5047440792" description="DUF4136 domain-containing protein" evidence="1">
    <location>
        <begin position="18"/>
        <end position="181"/>
    </location>
</feature>
<dbReference type="PROSITE" id="PS51257">
    <property type="entry name" value="PROKAR_LIPOPROTEIN"/>
    <property type="match status" value="1"/>
</dbReference>
<feature type="domain" description="DUF4136" evidence="2">
    <location>
        <begin position="24"/>
        <end position="180"/>
    </location>
</feature>
<protein>
    <recommendedName>
        <fullName evidence="2">DUF4136 domain-containing protein</fullName>
    </recommendedName>
</protein>
<evidence type="ECO:0000256" key="1">
    <source>
        <dbReference type="SAM" id="SignalP"/>
    </source>
</evidence>
<evidence type="ECO:0000313" key="3">
    <source>
        <dbReference type="EMBL" id="GLH67199.1"/>
    </source>
</evidence>
<accession>A0ABQ5PYL6</accession>
<organism evidence="3 4">
    <name type="scientific">Geothrix edaphica</name>
    <dbReference type="NCBI Taxonomy" id="2927976"/>
    <lineage>
        <taxon>Bacteria</taxon>
        <taxon>Pseudomonadati</taxon>
        <taxon>Acidobacteriota</taxon>
        <taxon>Holophagae</taxon>
        <taxon>Holophagales</taxon>
        <taxon>Holophagaceae</taxon>
        <taxon>Geothrix</taxon>
    </lineage>
</organism>
<dbReference type="RefSeq" id="WP_285608152.1">
    <property type="nucleotide sequence ID" value="NZ_BSDC01000002.1"/>
</dbReference>
<keyword evidence="1" id="KW-0732">Signal</keyword>
<keyword evidence="4" id="KW-1185">Reference proteome</keyword>
<proteinExistence type="predicted"/>
<feature type="signal peptide" evidence="1">
    <location>
        <begin position="1"/>
        <end position="17"/>
    </location>
</feature>
<dbReference type="EMBL" id="BSDC01000002">
    <property type="protein sequence ID" value="GLH67199.1"/>
    <property type="molecule type" value="Genomic_DNA"/>
</dbReference>
<reference evidence="3" key="1">
    <citation type="journal article" date="2023" name="Antonie Van Leeuwenhoek">
        <title>Mesoterricola silvestris gen. nov., sp. nov., Mesoterricola sediminis sp. nov., Geothrix oryzae sp. nov., Geothrix edaphica sp. nov., Geothrix rubra sp. nov., and Geothrix limicola sp. nov., six novel members of Acidobacteriota isolated from soils.</title>
        <authorList>
            <person name="Itoh H."/>
            <person name="Sugisawa Y."/>
            <person name="Mise K."/>
            <person name="Xu Z."/>
            <person name="Kuniyasu M."/>
            <person name="Ushijima N."/>
            <person name="Kawano K."/>
            <person name="Kobayashi E."/>
            <person name="Shiratori Y."/>
            <person name="Masuda Y."/>
            <person name="Senoo K."/>
        </authorList>
    </citation>
    <scope>NUCLEOTIDE SEQUENCE</scope>
    <source>
        <strain evidence="3">Red802</strain>
    </source>
</reference>
<sequence>MRRLALPAALLSLLALGACTGYSVNYDYDVTASFARYKTFDYYTSKKGTGGTTSLMDKRVRAAVEKELQAKGFAMETKADPDFLVTYYPIVHERRYRTTTHMGWGWGWGYRPFYGGVGTSMSQVHSYQEGTIVIEIVDFKTNQMIWQGAAAGALTGLENPEDADEVVPRAVRDILAKFPPR</sequence>
<gene>
    <name evidence="3" type="ORF">GETHED_15630</name>
</gene>
<dbReference type="InterPro" id="IPR025411">
    <property type="entry name" value="DUF4136"/>
</dbReference>
<name>A0ABQ5PYL6_9BACT</name>
<evidence type="ECO:0000313" key="4">
    <source>
        <dbReference type="Proteomes" id="UP001165044"/>
    </source>
</evidence>
<comment type="caution">
    <text evidence="3">The sequence shown here is derived from an EMBL/GenBank/DDBJ whole genome shotgun (WGS) entry which is preliminary data.</text>
</comment>
<dbReference type="Pfam" id="PF13590">
    <property type="entry name" value="DUF4136"/>
    <property type="match status" value="1"/>
</dbReference>
<dbReference type="Proteomes" id="UP001165044">
    <property type="component" value="Unassembled WGS sequence"/>
</dbReference>
<dbReference type="Gene3D" id="3.30.160.670">
    <property type="match status" value="1"/>
</dbReference>
<evidence type="ECO:0000259" key="2">
    <source>
        <dbReference type="Pfam" id="PF13590"/>
    </source>
</evidence>